<comment type="caution">
    <text evidence="2">The sequence shown here is derived from an EMBL/GenBank/DDBJ whole genome shotgun (WGS) entry which is preliminary data.</text>
</comment>
<accession>A0A8J2IXC6</accession>
<feature type="region of interest" description="Disordered" evidence="1">
    <location>
        <begin position="1"/>
        <end position="37"/>
    </location>
</feature>
<feature type="compositionally biased region" description="Polar residues" evidence="1">
    <location>
        <begin position="1001"/>
        <end position="1010"/>
    </location>
</feature>
<feature type="region of interest" description="Disordered" evidence="1">
    <location>
        <begin position="1001"/>
        <end position="1031"/>
    </location>
</feature>
<feature type="compositionally biased region" description="Basic and acidic residues" evidence="1">
    <location>
        <begin position="72"/>
        <end position="87"/>
    </location>
</feature>
<dbReference type="Proteomes" id="UP000708208">
    <property type="component" value="Unassembled WGS sequence"/>
</dbReference>
<feature type="region of interest" description="Disordered" evidence="1">
    <location>
        <begin position="343"/>
        <end position="377"/>
    </location>
</feature>
<keyword evidence="3" id="KW-1185">Reference proteome</keyword>
<feature type="region of interest" description="Disordered" evidence="1">
    <location>
        <begin position="878"/>
        <end position="937"/>
    </location>
</feature>
<organism evidence="2 3">
    <name type="scientific">Allacma fusca</name>
    <dbReference type="NCBI Taxonomy" id="39272"/>
    <lineage>
        <taxon>Eukaryota</taxon>
        <taxon>Metazoa</taxon>
        <taxon>Ecdysozoa</taxon>
        <taxon>Arthropoda</taxon>
        <taxon>Hexapoda</taxon>
        <taxon>Collembola</taxon>
        <taxon>Symphypleona</taxon>
        <taxon>Sminthuridae</taxon>
        <taxon>Allacma</taxon>
    </lineage>
</organism>
<feature type="compositionally biased region" description="Polar residues" evidence="1">
    <location>
        <begin position="56"/>
        <end position="68"/>
    </location>
</feature>
<dbReference type="EMBL" id="CAJVCH010001202">
    <property type="protein sequence ID" value="CAG7637353.1"/>
    <property type="molecule type" value="Genomic_DNA"/>
</dbReference>
<evidence type="ECO:0000313" key="2">
    <source>
        <dbReference type="EMBL" id="CAG7637353.1"/>
    </source>
</evidence>
<feature type="compositionally biased region" description="Polar residues" evidence="1">
    <location>
        <begin position="357"/>
        <end position="374"/>
    </location>
</feature>
<feature type="compositionally biased region" description="Polar residues" evidence="1">
    <location>
        <begin position="916"/>
        <end position="933"/>
    </location>
</feature>
<feature type="region of interest" description="Disordered" evidence="1">
    <location>
        <begin position="1195"/>
        <end position="1215"/>
    </location>
</feature>
<protein>
    <submittedName>
        <fullName evidence="2">Uncharacterized protein</fullName>
    </submittedName>
</protein>
<proteinExistence type="predicted"/>
<reference evidence="2" key="1">
    <citation type="submission" date="2021-06" db="EMBL/GenBank/DDBJ databases">
        <authorList>
            <person name="Hodson N. C."/>
            <person name="Mongue J. A."/>
            <person name="Jaron S. K."/>
        </authorList>
    </citation>
    <scope>NUCLEOTIDE SEQUENCE</scope>
</reference>
<feature type="compositionally biased region" description="Basic and acidic residues" evidence="1">
    <location>
        <begin position="503"/>
        <end position="531"/>
    </location>
</feature>
<feature type="compositionally biased region" description="Polar residues" evidence="1">
    <location>
        <begin position="403"/>
        <end position="422"/>
    </location>
</feature>
<feature type="region of interest" description="Disordered" evidence="1">
    <location>
        <begin position="1101"/>
        <end position="1125"/>
    </location>
</feature>
<feature type="compositionally biased region" description="Polar residues" evidence="1">
    <location>
        <begin position="476"/>
        <end position="502"/>
    </location>
</feature>
<sequence>METQTPPIKSENIVEDDLPETSDNGQQRQDGETTIQPQEILSELLAVKPSIMTANLQNGDPDVTTNSAFEIDFGKDKPSDSEKESQRLSENADGTNFSTENYSVTQMTTKIPANILQNTEDPVISALSKWTSEQQRKKELVDPFGTTKRTLNLGDSQVTKSDFPKTTTEIQELPSETTDGALVTLSGNLMSGDPSFETTTAPNLTEGVTNVIEKPSIFNDSNNNSNFSHELNQAQLFKSTSLEGADESFPISTSKTIPAEADGVTDGNVFDADDTTEHLATSLRSGTGDMTKYADVPTEATTVAEFVLNNSPTSVTSKSTIIQTSSRSKTMVRVLASSTVRNKGARVDNNKEAVTSDVPSENTEFTNSPNSEDSFATEESDRYNNDLLGNPIVSKAVTTSVNSSTALPESDTSISFTPSSENISDDDNTVLGKDTKLGIEASTTIMGNVINFENSDGSQDITTEIPITSTQVALEAAQVSQAPRDSIKTNLNSQPQHNLENGQKTEHLTETTESTTVKRPESSPSKTKNEISSDDEDTTDPTKPQPTTLMPEETSTRLSKALNDITTQSPGTELIQQDRPLASTDATIIEHVTAGGHVTDIVLTTDPLILDDEPDTTTVSPSSVAVNLNTGKPDTVAEKSPDAESMVVSIDKIFEDMKNASQSTSHTISATTNPSEAQTTSKTKFQLHKAIMSELGILPDSHSEDSPISDPHHVYDVDITLSQPDFPAAEADIIEKEVHSISREQSRTEKTVSKTKTIVNKNEHVSDDFPAYDVEVTIPRPAESADLIEKESHTISMARTRMEKTISVAKVITSKSEHPSDKPDTVFYDVEADIKHPDFMDYSGEISDAGRTKQIRVLNLNRDTPASSMRNIVREQTEAPITGMEKPFEAHSKQPTDTSTLQPYEDVHNSTEETSARSPKNSLTISPNLSFQKDTTETKFPHKLSILNMTEIQNAGSDGTTTEETSVEEKFDAASEAEIGFAKTSARTDVLETSSVFYETTTDAKSSYKSTDPIKSETDPNIQSEEDTTETKVPHKLSILNMTEIQNASSDGTTTEETSVEEKFDAASEAEIGLAKTSVMTNVLETSSAFYETTTDATSSYKLTDPIKPETGPNIQSEEDTTETKVPHKLSILNMTEIQNASSDGTTTEETSVEEKFDAPSEAEIGFAQTSTRTDVLETSSVFYETTTDAKSSYKLTDPIKPETDPNIQSEDVTTETRFPRKLSILNITEIQNAGSDETTEETSVEEKFDANSEDEIGVAENSARAKVLETSSVFYETTTDAKSSYKLTDPIKPETDPNIQSEVFLPYQISTPKLPVIYLGGRVRHQGVTNLKSDVTEVKTKTAASTKPAPRFIPMLLKNQENESTTHANTVKVELQSSTESSEEALFVDGSTSSVELLEMEGLLGVDETNVEVHFEENLGFGSKSNTDETLHKKMEKKRPVTAGAYHAQAGGFTLLMVVTLSHIFWIHCGELH</sequence>
<feature type="region of interest" description="Disordered" evidence="1">
    <location>
        <begin position="56"/>
        <end position="98"/>
    </location>
</feature>
<feature type="region of interest" description="Disordered" evidence="1">
    <location>
        <begin position="403"/>
        <end position="430"/>
    </location>
</feature>
<evidence type="ECO:0000256" key="1">
    <source>
        <dbReference type="SAM" id="MobiDB-lite"/>
    </source>
</evidence>
<name>A0A8J2IXC6_9HEXA</name>
<feature type="region of interest" description="Disordered" evidence="1">
    <location>
        <begin position="476"/>
        <end position="555"/>
    </location>
</feature>
<feature type="compositionally biased region" description="Basic and acidic residues" evidence="1">
    <location>
        <begin position="905"/>
        <end position="915"/>
    </location>
</feature>
<evidence type="ECO:0000313" key="3">
    <source>
        <dbReference type="Proteomes" id="UP000708208"/>
    </source>
</evidence>
<gene>
    <name evidence="2" type="ORF">AFUS01_LOCUS297</name>
</gene>
<feature type="compositionally biased region" description="Polar residues" evidence="1">
    <location>
        <begin position="21"/>
        <end position="37"/>
    </location>
</feature>
<feature type="compositionally biased region" description="Polar residues" evidence="1">
    <location>
        <begin position="88"/>
        <end position="98"/>
    </location>
</feature>